<keyword evidence="5" id="KW-0411">Iron-sulfur</keyword>
<gene>
    <name evidence="8" type="ORF">JZK55_20270</name>
</gene>
<dbReference type="GO" id="GO:0051539">
    <property type="term" value="F:4 iron, 4 sulfur cluster binding"/>
    <property type="evidence" value="ECO:0007669"/>
    <property type="project" value="UniProtKB-KW"/>
</dbReference>
<evidence type="ECO:0000256" key="6">
    <source>
        <dbReference type="ARBA" id="ARBA00023239"/>
    </source>
</evidence>
<evidence type="ECO:0000313" key="9">
    <source>
        <dbReference type="Proteomes" id="UP000516360"/>
    </source>
</evidence>
<keyword evidence="9" id="KW-1185">Reference proteome</keyword>
<dbReference type="AlphaFoldDB" id="A0A7G1H2Q2"/>
<keyword evidence="3" id="KW-0479">Metal-binding</keyword>
<dbReference type="KEGG" id="dtp:JZK55_20270"/>
<proteinExistence type="inferred from homology"/>
<keyword evidence="2" id="KW-0004">4Fe-4S</keyword>
<dbReference type="PANTHER" id="PTHR43351">
    <property type="entry name" value="L(+)-TARTRATE DEHYDRATASE SUBUNIT BETA"/>
    <property type="match status" value="1"/>
</dbReference>
<dbReference type="Proteomes" id="UP000516360">
    <property type="component" value="Chromosome"/>
</dbReference>
<dbReference type="GO" id="GO:0046872">
    <property type="term" value="F:metal ion binding"/>
    <property type="evidence" value="ECO:0007669"/>
    <property type="project" value="UniProtKB-KW"/>
</dbReference>
<evidence type="ECO:0000313" key="8">
    <source>
        <dbReference type="EMBL" id="BCB97105.1"/>
    </source>
</evidence>
<name>A0A7G1H2Q2_9BACT</name>
<feature type="domain" description="Fe-S hydro-lyase tartrate dehydratase alpha-type catalytic" evidence="7">
    <location>
        <begin position="10"/>
        <end position="299"/>
    </location>
</feature>
<dbReference type="GO" id="GO:0016829">
    <property type="term" value="F:lyase activity"/>
    <property type="evidence" value="ECO:0007669"/>
    <property type="project" value="UniProtKB-KW"/>
</dbReference>
<organism evidence="8 9">
    <name type="scientific">Dissulfurispira thermophila</name>
    <dbReference type="NCBI Taxonomy" id="2715679"/>
    <lineage>
        <taxon>Bacteria</taxon>
        <taxon>Pseudomonadati</taxon>
        <taxon>Nitrospirota</taxon>
        <taxon>Thermodesulfovibrionia</taxon>
        <taxon>Thermodesulfovibrionales</taxon>
        <taxon>Dissulfurispiraceae</taxon>
        <taxon>Dissulfurispira</taxon>
    </lineage>
</organism>
<evidence type="ECO:0000259" key="7">
    <source>
        <dbReference type="Pfam" id="PF05681"/>
    </source>
</evidence>
<dbReference type="EMBL" id="AP022873">
    <property type="protein sequence ID" value="BCB97105.1"/>
    <property type="molecule type" value="Genomic_DNA"/>
</dbReference>
<evidence type="ECO:0000256" key="3">
    <source>
        <dbReference type="ARBA" id="ARBA00022723"/>
    </source>
</evidence>
<evidence type="ECO:0000256" key="2">
    <source>
        <dbReference type="ARBA" id="ARBA00022485"/>
    </source>
</evidence>
<protein>
    <recommendedName>
        <fullName evidence="7">Fe-S hydro-lyase tartrate dehydratase alpha-type catalytic domain-containing protein</fullName>
    </recommendedName>
</protein>
<keyword evidence="4" id="KW-0408">Iron</keyword>
<dbReference type="Pfam" id="PF05681">
    <property type="entry name" value="Fumerase"/>
    <property type="match status" value="1"/>
</dbReference>
<accession>A0A7G1H2Q2</accession>
<dbReference type="PANTHER" id="PTHR43351:SF2">
    <property type="entry name" value="L(+)-TARTRATE DEHYDRATASE SUBUNIT BETA-RELATED"/>
    <property type="match status" value="1"/>
</dbReference>
<dbReference type="NCBIfam" id="TIGR00722">
    <property type="entry name" value="ttdA_fumA_fumB"/>
    <property type="match status" value="2"/>
</dbReference>
<dbReference type="InterPro" id="IPR004646">
    <property type="entry name" value="Fe-S_hydro-lyase_TtdA-typ_cat"/>
</dbReference>
<evidence type="ECO:0000256" key="5">
    <source>
        <dbReference type="ARBA" id="ARBA00023014"/>
    </source>
</evidence>
<comment type="similarity">
    <text evidence="1">Belongs to the class-I fumarase family.</text>
</comment>
<reference evidence="8 9" key="1">
    <citation type="submission" date="2020-03" db="EMBL/GenBank/DDBJ databases">
        <title>Complete genome sequences of two sulfur-disproportionating bacterial strains T55J and Mzg5.</title>
        <authorList>
            <person name="Umezawa K."/>
            <person name="Kojima H."/>
            <person name="Kato Y."/>
            <person name="Fukui M."/>
        </authorList>
    </citation>
    <scope>NUCLEOTIDE SEQUENCE [LARGE SCALE GENOMIC DNA]</scope>
    <source>
        <strain evidence="8 9">T55J</strain>
    </source>
</reference>
<keyword evidence="6" id="KW-0456">Lyase</keyword>
<evidence type="ECO:0000256" key="1">
    <source>
        <dbReference type="ARBA" id="ARBA00008876"/>
    </source>
</evidence>
<evidence type="ECO:0000256" key="4">
    <source>
        <dbReference type="ARBA" id="ARBA00023004"/>
    </source>
</evidence>
<sequence length="303" mass="33417">MIMLKLRDGIVELYKKVATSIPGDVEDALKTAYSNETEQLAKESLNIILQNIKIARTTARPICQDTGFPVFYVRVPKGLSHQLVRDMIIDATRIATDKIPLRPNAVDVITEKNTGDNIGEYFPIIYIEETDEQSLIIDLMLKGGGCENLGQTYKLPAAWSVECQAQSEKDATTLDLRRLAILAERDFDGVRKCVLDAVFKSQGKGCPPYTIGIAIGGAKDQVSFLSKKQLMRRILDIHPNTVIAELESKILNDVNSLGIGTAGLGGKTTAIGVKIAAVHRHPASYFVDISFSCWANRRGRLIW</sequence>